<proteinExistence type="inferred from homology"/>
<feature type="compositionally biased region" description="Polar residues" evidence="7">
    <location>
        <begin position="16"/>
        <end position="28"/>
    </location>
</feature>
<dbReference type="Pfam" id="PF00545">
    <property type="entry name" value="Ribonuclease"/>
    <property type="match status" value="1"/>
</dbReference>
<dbReference type="InterPro" id="IPR016191">
    <property type="entry name" value="Ribonuclease/ribotoxin"/>
</dbReference>
<dbReference type="PRINTS" id="PR00117">
    <property type="entry name" value="BARNASE"/>
</dbReference>
<evidence type="ECO:0000256" key="6">
    <source>
        <dbReference type="ARBA" id="ARBA00022801"/>
    </source>
</evidence>
<evidence type="ECO:0000256" key="4">
    <source>
        <dbReference type="ARBA" id="ARBA00022525"/>
    </source>
</evidence>
<name>A0A7G9GIF2_9FIRM</name>
<evidence type="ECO:0000256" key="7">
    <source>
        <dbReference type="SAM" id="MobiDB-lite"/>
    </source>
</evidence>
<keyword evidence="9" id="KW-1185">Reference proteome</keyword>
<reference evidence="8 9" key="1">
    <citation type="submission" date="2020-08" db="EMBL/GenBank/DDBJ databases">
        <authorList>
            <person name="Liu C."/>
            <person name="Sun Q."/>
        </authorList>
    </citation>
    <scope>NUCLEOTIDE SEQUENCE [LARGE SCALE GENOMIC DNA]</scope>
    <source>
        <strain evidence="8 9">NSJ-29</strain>
    </source>
</reference>
<dbReference type="AlphaFoldDB" id="A0A7G9GIF2"/>
<evidence type="ECO:0000256" key="2">
    <source>
        <dbReference type="ARBA" id="ARBA00009006"/>
    </source>
</evidence>
<accession>A0A7G9GIF2</accession>
<dbReference type="GO" id="GO:0004521">
    <property type="term" value="F:RNA endonuclease activity"/>
    <property type="evidence" value="ECO:0007669"/>
    <property type="project" value="InterPro"/>
</dbReference>
<dbReference type="SUPFAM" id="SSF53933">
    <property type="entry name" value="Microbial ribonucleases"/>
    <property type="match status" value="1"/>
</dbReference>
<evidence type="ECO:0000256" key="1">
    <source>
        <dbReference type="ARBA" id="ARBA00004613"/>
    </source>
</evidence>
<keyword evidence="4" id="KW-0964">Secreted</keyword>
<dbReference type="InterPro" id="IPR000026">
    <property type="entry name" value="N1-like"/>
</dbReference>
<evidence type="ECO:0000256" key="3">
    <source>
        <dbReference type="ARBA" id="ARBA00022214"/>
    </source>
</evidence>
<evidence type="ECO:0000313" key="8">
    <source>
        <dbReference type="EMBL" id="QNM10584.1"/>
    </source>
</evidence>
<evidence type="ECO:0000256" key="5">
    <source>
        <dbReference type="ARBA" id="ARBA00022722"/>
    </source>
</evidence>
<keyword evidence="5" id="KW-0540">Nuclease</keyword>
<feature type="region of interest" description="Disordered" evidence="7">
    <location>
        <begin position="1"/>
        <end position="52"/>
    </location>
</feature>
<comment type="subcellular location">
    <subcellularLocation>
        <location evidence="1">Secreted</location>
    </subcellularLocation>
</comment>
<dbReference type="InterPro" id="IPR001887">
    <property type="entry name" value="Barnase"/>
</dbReference>
<dbReference type="GO" id="GO:0005576">
    <property type="term" value="C:extracellular region"/>
    <property type="evidence" value="ECO:0007669"/>
    <property type="project" value="UniProtKB-SubCell"/>
</dbReference>
<dbReference type="GO" id="GO:0003723">
    <property type="term" value="F:RNA binding"/>
    <property type="evidence" value="ECO:0007669"/>
    <property type="project" value="InterPro"/>
</dbReference>
<sequence length="160" mass="17096">MGCADTGIAGGAKAGNSLSASEAVSPSVGTPGEGRNAENKPSGQIEESGEYTSKEDVAAYLSKYGHLPENYITKKEAKALGWVSSEGNLQEAAPGKSIGGDHFGNYEEILPEKDGREYFECDIDSSGGYRGAKRLVYSNDGLTYYTEDHYKTFELLCGEE</sequence>
<dbReference type="Proteomes" id="UP000515860">
    <property type="component" value="Chromosome"/>
</dbReference>
<organism evidence="8 9">
    <name type="scientific">Wansuia hejianensis</name>
    <dbReference type="NCBI Taxonomy" id="2763667"/>
    <lineage>
        <taxon>Bacteria</taxon>
        <taxon>Bacillati</taxon>
        <taxon>Bacillota</taxon>
        <taxon>Clostridia</taxon>
        <taxon>Lachnospirales</taxon>
        <taxon>Lachnospiraceae</taxon>
        <taxon>Wansuia</taxon>
    </lineage>
</organism>
<evidence type="ECO:0000313" key="9">
    <source>
        <dbReference type="Proteomes" id="UP000515860"/>
    </source>
</evidence>
<dbReference type="EMBL" id="CP060635">
    <property type="protein sequence ID" value="QNM10584.1"/>
    <property type="molecule type" value="Genomic_DNA"/>
</dbReference>
<gene>
    <name evidence="8" type="ORF">H9Q79_18005</name>
</gene>
<dbReference type="Gene3D" id="3.10.450.30">
    <property type="entry name" value="Microbial ribonucleases"/>
    <property type="match status" value="1"/>
</dbReference>
<protein>
    <recommendedName>
        <fullName evidence="3">Ribonuclease</fullName>
    </recommendedName>
</protein>
<keyword evidence="6" id="KW-0378">Hydrolase</keyword>
<dbReference type="GO" id="GO:0016787">
    <property type="term" value="F:hydrolase activity"/>
    <property type="evidence" value="ECO:0007669"/>
    <property type="project" value="UniProtKB-KW"/>
</dbReference>
<dbReference type="KEGG" id="whj:H9Q79_18005"/>
<comment type="similarity">
    <text evidence="2">Belongs to the ribonuclease N1/T1 family.</text>
</comment>